<accession>A0A9Q9EMX0</accession>
<dbReference type="Proteomes" id="UP001056384">
    <property type="component" value="Chromosome 6"/>
</dbReference>
<evidence type="ECO:0000256" key="3">
    <source>
        <dbReference type="ARBA" id="ARBA00022723"/>
    </source>
</evidence>
<dbReference type="EMBL" id="CP099423">
    <property type="protein sequence ID" value="USW54903.1"/>
    <property type="molecule type" value="Genomic_DNA"/>
</dbReference>
<dbReference type="Pfam" id="PF00067">
    <property type="entry name" value="p450"/>
    <property type="match status" value="1"/>
</dbReference>
<dbReference type="Gene3D" id="1.10.630.10">
    <property type="entry name" value="Cytochrome P450"/>
    <property type="match status" value="1"/>
</dbReference>
<comment type="similarity">
    <text evidence="2 6">Belongs to the cytochrome P450 family.</text>
</comment>
<dbReference type="GO" id="GO:0020037">
    <property type="term" value="F:heme binding"/>
    <property type="evidence" value="ECO:0007669"/>
    <property type="project" value="InterPro"/>
</dbReference>
<dbReference type="PANTHER" id="PTHR24305">
    <property type="entry name" value="CYTOCHROME P450"/>
    <property type="match status" value="1"/>
</dbReference>
<dbReference type="GO" id="GO:0004497">
    <property type="term" value="F:monooxygenase activity"/>
    <property type="evidence" value="ECO:0007669"/>
    <property type="project" value="UniProtKB-KW"/>
</dbReference>
<dbReference type="InterPro" id="IPR017972">
    <property type="entry name" value="Cyt_P450_CS"/>
</dbReference>
<sequence length="553" mass="61485">MDHLNITNALFPSGEEHFMLLSSPLNSHGASIIPPLPTSGYSSMAANALSIFLLAILSRATYILFARSWLSTSRHLPSPNQGCVLFRLLHEPKVTELEQWMDTIPNTGLIRYYGLWNEERLYAASPAAVTDLLVKQPYHYTKPRLQYVLADNIASKGLLIQEGDIHKKARKAFNPAFNAERIRKAYPAMLRSAADTVDHVSAQIQQGDVLKPTGQVSILKLISAAAIDIIGHWGFSRSFNALEDKKGFGKAYLAMFKTTVRGQKTLDAAAKIGPELALSLPLRAVQTIKSVMQLVRQTSEDIVIEHENETSPQDDMLAMIMKTGHFTHTELVDQTVHFLAAATETVSGSIAWAIHLLSRHPEMQDRLRAEIHMAFPSQASLVKDDSASVLEHMPYLNAVIKEVLRFHSINTILWRESVSDVSAICGHRIPRGTKVTFSPWALNRDPSLWGPDARLFNPDRWMHDPVSGGADRNYAFLTFGAGPRRCIGETYAKAEMRCMLVSLFGAFDWAPIEELKGDNGSDFGEEIGDNHALTLFKILEGWKVKCTMVAGWA</sequence>
<dbReference type="InterPro" id="IPR050121">
    <property type="entry name" value="Cytochrome_P450_monoxygenase"/>
</dbReference>
<evidence type="ECO:0000313" key="7">
    <source>
        <dbReference type="EMBL" id="USW54903.1"/>
    </source>
</evidence>
<dbReference type="PROSITE" id="PS00086">
    <property type="entry name" value="CYTOCHROME_P450"/>
    <property type="match status" value="1"/>
</dbReference>
<comment type="cofactor">
    <cofactor evidence="1 5">
        <name>heme</name>
        <dbReference type="ChEBI" id="CHEBI:30413"/>
    </cofactor>
</comment>
<evidence type="ECO:0000256" key="4">
    <source>
        <dbReference type="ARBA" id="ARBA00023004"/>
    </source>
</evidence>
<keyword evidence="5 6" id="KW-0349">Heme</keyword>
<dbReference type="AlphaFoldDB" id="A0A9Q9EMX0"/>
<evidence type="ECO:0000256" key="5">
    <source>
        <dbReference type="PIRSR" id="PIRSR602403-1"/>
    </source>
</evidence>
<evidence type="ECO:0000256" key="2">
    <source>
        <dbReference type="ARBA" id="ARBA00010617"/>
    </source>
</evidence>
<dbReference type="PANTHER" id="PTHR24305:SF166">
    <property type="entry name" value="CYTOCHROME P450 12A4, MITOCHONDRIAL-RELATED"/>
    <property type="match status" value="1"/>
</dbReference>
<name>A0A9Q9EMX0_9PEZI</name>
<keyword evidence="8" id="KW-1185">Reference proteome</keyword>
<dbReference type="InterPro" id="IPR001128">
    <property type="entry name" value="Cyt_P450"/>
</dbReference>
<keyword evidence="6" id="KW-0560">Oxidoreductase</keyword>
<reference evidence="7" key="1">
    <citation type="submission" date="2022-06" db="EMBL/GenBank/DDBJ databases">
        <title>Complete genome sequences of two strains of the flax pathogen Septoria linicola.</title>
        <authorList>
            <person name="Lapalu N."/>
            <person name="Simon A."/>
            <person name="Demenou B."/>
            <person name="Paumier D."/>
            <person name="Guillot M.-P."/>
            <person name="Gout L."/>
            <person name="Valade R."/>
        </authorList>
    </citation>
    <scope>NUCLEOTIDE SEQUENCE</scope>
    <source>
        <strain evidence="7">SE15195</strain>
    </source>
</reference>
<evidence type="ECO:0000313" key="8">
    <source>
        <dbReference type="Proteomes" id="UP001056384"/>
    </source>
</evidence>
<gene>
    <name evidence="7" type="ORF">Slin15195_G082220</name>
</gene>
<dbReference type="InterPro" id="IPR002403">
    <property type="entry name" value="Cyt_P450_E_grp-IV"/>
</dbReference>
<evidence type="ECO:0000256" key="1">
    <source>
        <dbReference type="ARBA" id="ARBA00001971"/>
    </source>
</evidence>
<dbReference type="GO" id="GO:0016705">
    <property type="term" value="F:oxidoreductase activity, acting on paired donors, with incorporation or reduction of molecular oxygen"/>
    <property type="evidence" value="ECO:0007669"/>
    <property type="project" value="InterPro"/>
</dbReference>
<dbReference type="GO" id="GO:0005506">
    <property type="term" value="F:iron ion binding"/>
    <property type="evidence" value="ECO:0007669"/>
    <property type="project" value="InterPro"/>
</dbReference>
<keyword evidence="4 5" id="KW-0408">Iron</keyword>
<keyword evidence="3 5" id="KW-0479">Metal-binding</keyword>
<evidence type="ECO:0000256" key="6">
    <source>
        <dbReference type="RuleBase" id="RU000461"/>
    </source>
</evidence>
<protein>
    <submittedName>
        <fullName evidence="7">Cytochrome P450</fullName>
    </submittedName>
</protein>
<dbReference type="PRINTS" id="PR00385">
    <property type="entry name" value="P450"/>
</dbReference>
<proteinExistence type="inferred from homology"/>
<feature type="binding site" description="axial binding residue" evidence="5">
    <location>
        <position position="486"/>
    </location>
    <ligand>
        <name>heme</name>
        <dbReference type="ChEBI" id="CHEBI:30413"/>
    </ligand>
    <ligandPart>
        <name>Fe</name>
        <dbReference type="ChEBI" id="CHEBI:18248"/>
    </ligandPart>
</feature>
<dbReference type="InterPro" id="IPR036396">
    <property type="entry name" value="Cyt_P450_sf"/>
</dbReference>
<dbReference type="SUPFAM" id="SSF48264">
    <property type="entry name" value="Cytochrome P450"/>
    <property type="match status" value="1"/>
</dbReference>
<keyword evidence="6" id="KW-0503">Monooxygenase</keyword>
<dbReference type="PRINTS" id="PR00465">
    <property type="entry name" value="EP450IV"/>
</dbReference>
<organism evidence="7 8">
    <name type="scientific">Septoria linicola</name>
    <dbReference type="NCBI Taxonomy" id="215465"/>
    <lineage>
        <taxon>Eukaryota</taxon>
        <taxon>Fungi</taxon>
        <taxon>Dikarya</taxon>
        <taxon>Ascomycota</taxon>
        <taxon>Pezizomycotina</taxon>
        <taxon>Dothideomycetes</taxon>
        <taxon>Dothideomycetidae</taxon>
        <taxon>Mycosphaerellales</taxon>
        <taxon>Mycosphaerellaceae</taxon>
        <taxon>Septoria</taxon>
    </lineage>
</organism>